<accession>A0ABN9XE62</accession>
<protein>
    <recommendedName>
        <fullName evidence="3">Nucleotide-diphospho-sugar transferase domain-containing protein</fullName>
    </recommendedName>
</protein>
<gene>
    <name evidence="1" type="ORF">PCOR1329_LOCUS75946</name>
</gene>
<evidence type="ECO:0008006" key="3">
    <source>
        <dbReference type="Google" id="ProtNLM"/>
    </source>
</evidence>
<evidence type="ECO:0000313" key="1">
    <source>
        <dbReference type="EMBL" id="CAK0897901.1"/>
    </source>
</evidence>
<dbReference type="Proteomes" id="UP001189429">
    <property type="component" value="Unassembled WGS sequence"/>
</dbReference>
<sequence length="198" mass="22224">MVLRYLEEFGAPHVLLLDADAALVHRERDTVANLISELDSAGKDLLLANEDYKKRGGADRINCAMMFVKNTAFTRRLFASLVRTHVEGGSRCKSECNCLQEWLKSDPELKQRLLVVSGLRYNRQECTFRCCTACPTNTALDGLNQTPRDDPTMEVLHFVSGNSRGSVRHFLQERVAGREVAKQFVAERVPDRCPGGQP</sequence>
<comment type="caution">
    <text evidence="1">The sequence shown here is derived from an EMBL/GenBank/DDBJ whole genome shotgun (WGS) entry which is preliminary data.</text>
</comment>
<evidence type="ECO:0000313" key="2">
    <source>
        <dbReference type="Proteomes" id="UP001189429"/>
    </source>
</evidence>
<name>A0ABN9XE62_9DINO</name>
<proteinExistence type="predicted"/>
<dbReference type="EMBL" id="CAUYUJ010020396">
    <property type="protein sequence ID" value="CAK0897901.1"/>
    <property type="molecule type" value="Genomic_DNA"/>
</dbReference>
<keyword evidence="2" id="KW-1185">Reference proteome</keyword>
<reference evidence="1" key="1">
    <citation type="submission" date="2023-10" db="EMBL/GenBank/DDBJ databases">
        <authorList>
            <person name="Chen Y."/>
            <person name="Shah S."/>
            <person name="Dougan E. K."/>
            <person name="Thang M."/>
            <person name="Chan C."/>
        </authorList>
    </citation>
    <scope>NUCLEOTIDE SEQUENCE [LARGE SCALE GENOMIC DNA]</scope>
</reference>
<organism evidence="1 2">
    <name type="scientific">Prorocentrum cordatum</name>
    <dbReference type="NCBI Taxonomy" id="2364126"/>
    <lineage>
        <taxon>Eukaryota</taxon>
        <taxon>Sar</taxon>
        <taxon>Alveolata</taxon>
        <taxon>Dinophyceae</taxon>
        <taxon>Prorocentrales</taxon>
        <taxon>Prorocentraceae</taxon>
        <taxon>Prorocentrum</taxon>
    </lineage>
</organism>